<dbReference type="VEuPathDB" id="FungiDB:BO78DRAFT_395643"/>
<feature type="region of interest" description="Disordered" evidence="2">
    <location>
        <begin position="352"/>
        <end position="381"/>
    </location>
</feature>
<keyword evidence="4" id="KW-1185">Reference proteome</keyword>
<evidence type="ECO:0000313" key="3">
    <source>
        <dbReference type="EMBL" id="PYI08509.1"/>
    </source>
</evidence>
<proteinExistence type="predicted"/>
<feature type="region of interest" description="Disordered" evidence="2">
    <location>
        <begin position="454"/>
        <end position="516"/>
    </location>
</feature>
<feature type="compositionally biased region" description="Polar residues" evidence="2">
    <location>
        <begin position="258"/>
        <end position="278"/>
    </location>
</feature>
<evidence type="ECO:0000256" key="2">
    <source>
        <dbReference type="SAM" id="MobiDB-lite"/>
    </source>
</evidence>
<name>A0A319F0I8_ASPSB</name>
<dbReference type="AlphaFoldDB" id="A0A319F0I8"/>
<evidence type="ECO:0000313" key="4">
    <source>
        <dbReference type="Proteomes" id="UP000248423"/>
    </source>
</evidence>
<keyword evidence="1" id="KW-0175">Coiled coil</keyword>
<dbReference type="Proteomes" id="UP000248423">
    <property type="component" value="Unassembled WGS sequence"/>
</dbReference>
<feature type="region of interest" description="Disordered" evidence="2">
    <location>
        <begin position="228"/>
        <end position="320"/>
    </location>
</feature>
<feature type="coiled-coil region" evidence="1">
    <location>
        <begin position="189"/>
        <end position="216"/>
    </location>
</feature>
<dbReference type="EMBL" id="KZ826334">
    <property type="protein sequence ID" value="PYI08509.1"/>
    <property type="molecule type" value="Genomic_DNA"/>
</dbReference>
<organism evidence="3 4">
    <name type="scientific">Aspergillus sclerotiicarbonarius (strain CBS 121057 / IBT 28362)</name>
    <dbReference type="NCBI Taxonomy" id="1448318"/>
    <lineage>
        <taxon>Eukaryota</taxon>
        <taxon>Fungi</taxon>
        <taxon>Dikarya</taxon>
        <taxon>Ascomycota</taxon>
        <taxon>Pezizomycotina</taxon>
        <taxon>Eurotiomycetes</taxon>
        <taxon>Eurotiomycetidae</taxon>
        <taxon>Eurotiales</taxon>
        <taxon>Aspergillaceae</taxon>
        <taxon>Aspergillus</taxon>
        <taxon>Aspergillus subgen. Circumdati</taxon>
    </lineage>
</organism>
<dbReference type="OrthoDB" id="3553547at2759"/>
<feature type="compositionally biased region" description="Basic and acidic residues" evidence="2">
    <location>
        <begin position="352"/>
        <end position="367"/>
    </location>
</feature>
<sequence>MSSKDTRSPGFPVRDQHGHTITDYLNPPWGPVPEILFDRNTEDIPAPSPYRLVKGAIRRVDDGSRRVVLPSESAVRISRDSMARDADNDEKRRFGTDHWEKQTRRMDSMNITDAYTAKNECLRQQKLVATNRLKVRRLRASMREKKEEEANLRDSIGRHLSNIACCTCGTSAQLIEKDHKALQSMAQSYLDLEYIHDQAEDELEEQEQELSRSAARLSYLFHLGANTDPLEGIRPKREARRSKGDLQGPNPSPASLAKSETSGTLSQSQPRISKSQLQGPIVFGTDKHHDPIPQIGEGVTTTGPSDFPPTWGGAETNSCGELPSLDQTLLDILGPSSDKTQPLGRMSRAELDSAKDPLKLAPDERFSPFDLGDSGESGPSQQRGRFINNWMLHQLRNSSLESARLRSHPEWQTMRDQGWDDTDISRLALERWHSDDTGTVASGERTIIPSQRSEGAGTAIWRGTGRPSYGRKRTRSVAFAPVPPLHRTSRHETAWDEFYPEGQSSSQEAKRPSQGK</sequence>
<accession>A0A319F0I8</accession>
<evidence type="ECO:0000256" key="1">
    <source>
        <dbReference type="SAM" id="Coils"/>
    </source>
</evidence>
<protein>
    <submittedName>
        <fullName evidence="3">Uncharacterized protein</fullName>
    </submittedName>
</protein>
<reference evidence="3 4" key="1">
    <citation type="submission" date="2018-02" db="EMBL/GenBank/DDBJ databases">
        <title>The genomes of Aspergillus section Nigri reveals drivers in fungal speciation.</title>
        <authorList>
            <consortium name="DOE Joint Genome Institute"/>
            <person name="Vesth T.C."/>
            <person name="Nybo J."/>
            <person name="Theobald S."/>
            <person name="Brandl J."/>
            <person name="Frisvad J.C."/>
            <person name="Nielsen K.F."/>
            <person name="Lyhne E.K."/>
            <person name="Kogle M.E."/>
            <person name="Kuo A."/>
            <person name="Riley R."/>
            <person name="Clum A."/>
            <person name="Nolan M."/>
            <person name="Lipzen A."/>
            <person name="Salamov A."/>
            <person name="Henrissat B."/>
            <person name="Wiebenga A."/>
            <person name="De vries R.P."/>
            <person name="Grigoriev I.V."/>
            <person name="Mortensen U.H."/>
            <person name="Andersen M.R."/>
            <person name="Baker S.E."/>
        </authorList>
    </citation>
    <scope>NUCLEOTIDE SEQUENCE [LARGE SCALE GENOMIC DNA]</scope>
    <source>
        <strain evidence="3 4">CBS 121057</strain>
    </source>
</reference>
<feature type="region of interest" description="Disordered" evidence="2">
    <location>
        <begin position="1"/>
        <end position="25"/>
    </location>
</feature>
<gene>
    <name evidence="3" type="ORF">BO78DRAFT_395643</name>
</gene>
<feature type="compositionally biased region" description="Basic and acidic residues" evidence="2">
    <location>
        <begin position="231"/>
        <end position="244"/>
    </location>
</feature>
<dbReference type="STRING" id="1448318.A0A319F0I8"/>